<keyword evidence="3" id="KW-1185">Reference proteome</keyword>
<feature type="signal peptide" evidence="1">
    <location>
        <begin position="1"/>
        <end position="35"/>
    </location>
</feature>
<organism evidence="2 3">
    <name type="scientific">Dothistroma septosporum (strain NZE10 / CBS 128990)</name>
    <name type="common">Red band needle blight fungus</name>
    <name type="synonym">Mycosphaerella pini</name>
    <dbReference type="NCBI Taxonomy" id="675120"/>
    <lineage>
        <taxon>Eukaryota</taxon>
        <taxon>Fungi</taxon>
        <taxon>Dikarya</taxon>
        <taxon>Ascomycota</taxon>
        <taxon>Pezizomycotina</taxon>
        <taxon>Dothideomycetes</taxon>
        <taxon>Dothideomycetidae</taxon>
        <taxon>Mycosphaerellales</taxon>
        <taxon>Mycosphaerellaceae</taxon>
        <taxon>Dothistroma</taxon>
    </lineage>
</organism>
<dbReference type="HOGENOM" id="CLU_1777387_0_0_1"/>
<evidence type="ECO:0000313" key="3">
    <source>
        <dbReference type="Proteomes" id="UP000016933"/>
    </source>
</evidence>
<reference evidence="3" key="1">
    <citation type="journal article" date="2012" name="PLoS Genet.">
        <title>The genomes of the fungal plant pathogens Cladosporium fulvum and Dothistroma septosporum reveal adaptation to different hosts and lifestyles but also signatures of common ancestry.</title>
        <authorList>
            <person name="de Wit P.J.G.M."/>
            <person name="van der Burgt A."/>
            <person name="Oekmen B."/>
            <person name="Stergiopoulos I."/>
            <person name="Abd-Elsalam K.A."/>
            <person name="Aerts A.L."/>
            <person name="Bahkali A.H."/>
            <person name="Beenen H.G."/>
            <person name="Chettri P."/>
            <person name="Cox M.P."/>
            <person name="Datema E."/>
            <person name="de Vries R.P."/>
            <person name="Dhillon B."/>
            <person name="Ganley A.R."/>
            <person name="Griffiths S.A."/>
            <person name="Guo Y."/>
            <person name="Hamelin R.C."/>
            <person name="Henrissat B."/>
            <person name="Kabir M.S."/>
            <person name="Jashni M.K."/>
            <person name="Kema G."/>
            <person name="Klaubauf S."/>
            <person name="Lapidus A."/>
            <person name="Levasseur A."/>
            <person name="Lindquist E."/>
            <person name="Mehrabi R."/>
            <person name="Ohm R.A."/>
            <person name="Owen T.J."/>
            <person name="Salamov A."/>
            <person name="Schwelm A."/>
            <person name="Schijlen E."/>
            <person name="Sun H."/>
            <person name="van den Burg H.A."/>
            <person name="van Ham R.C.H.J."/>
            <person name="Zhang S."/>
            <person name="Goodwin S.B."/>
            <person name="Grigoriev I.V."/>
            <person name="Collemare J."/>
            <person name="Bradshaw R.E."/>
        </authorList>
    </citation>
    <scope>NUCLEOTIDE SEQUENCE [LARGE SCALE GENOMIC DNA]</scope>
    <source>
        <strain evidence="3">NZE10 / CBS 128990</strain>
    </source>
</reference>
<evidence type="ECO:0000313" key="2">
    <source>
        <dbReference type="EMBL" id="EME46337.1"/>
    </source>
</evidence>
<dbReference type="AlphaFoldDB" id="N1PSH8"/>
<accession>N1PSH8</accession>
<protein>
    <submittedName>
        <fullName evidence="2">Uncharacterized protein</fullName>
    </submittedName>
</protein>
<sequence>MAELPLAASGAIMRREASMVWVCWALLGLIEGSAAQFCSQQAGYVESDLDKLRNSFEIERVFYADCTRQRTDLQYGTHVDASLIAFIPIMANWKSTTQVKSLDCSVRGRNTHRCCTTVKHIDKVRKCCCNAEHSVRARPATAHTSL</sequence>
<evidence type="ECO:0000256" key="1">
    <source>
        <dbReference type="SAM" id="SignalP"/>
    </source>
</evidence>
<feature type="chain" id="PRO_5004110095" evidence="1">
    <location>
        <begin position="36"/>
        <end position="146"/>
    </location>
</feature>
<keyword evidence="1" id="KW-0732">Signal</keyword>
<dbReference type="EMBL" id="KB446537">
    <property type="protein sequence ID" value="EME46337.1"/>
    <property type="molecule type" value="Genomic_DNA"/>
</dbReference>
<gene>
    <name evidence="2" type="ORF">DOTSEDRAFT_70360</name>
</gene>
<proteinExistence type="predicted"/>
<dbReference type="Proteomes" id="UP000016933">
    <property type="component" value="Unassembled WGS sequence"/>
</dbReference>
<reference evidence="2 3" key="2">
    <citation type="journal article" date="2012" name="PLoS Pathog.">
        <title>Diverse lifestyles and strategies of plant pathogenesis encoded in the genomes of eighteen Dothideomycetes fungi.</title>
        <authorList>
            <person name="Ohm R.A."/>
            <person name="Feau N."/>
            <person name="Henrissat B."/>
            <person name="Schoch C.L."/>
            <person name="Horwitz B.A."/>
            <person name="Barry K.W."/>
            <person name="Condon B.J."/>
            <person name="Copeland A.C."/>
            <person name="Dhillon B."/>
            <person name="Glaser F."/>
            <person name="Hesse C.N."/>
            <person name="Kosti I."/>
            <person name="LaButti K."/>
            <person name="Lindquist E.A."/>
            <person name="Lucas S."/>
            <person name="Salamov A.A."/>
            <person name="Bradshaw R.E."/>
            <person name="Ciuffetti L."/>
            <person name="Hamelin R.C."/>
            <person name="Kema G.H.J."/>
            <person name="Lawrence C."/>
            <person name="Scott J.A."/>
            <person name="Spatafora J.W."/>
            <person name="Turgeon B.G."/>
            <person name="de Wit P.J.G.M."/>
            <person name="Zhong S."/>
            <person name="Goodwin S.B."/>
            <person name="Grigoriev I.V."/>
        </authorList>
    </citation>
    <scope>NUCLEOTIDE SEQUENCE [LARGE SCALE GENOMIC DNA]</scope>
    <source>
        <strain evidence="3">NZE10 / CBS 128990</strain>
    </source>
</reference>
<name>N1PSH8_DOTSN</name>